<name>A0A380JCF8_STRDO</name>
<evidence type="ECO:0000313" key="1">
    <source>
        <dbReference type="EMBL" id="SUN35050.1"/>
    </source>
</evidence>
<evidence type="ECO:0000313" key="2">
    <source>
        <dbReference type="Proteomes" id="UP000254082"/>
    </source>
</evidence>
<keyword evidence="2" id="KW-1185">Reference proteome</keyword>
<gene>
    <name evidence="1" type="ORF">NCTC11391_00021</name>
</gene>
<reference evidence="1 2" key="1">
    <citation type="submission" date="2018-06" db="EMBL/GenBank/DDBJ databases">
        <authorList>
            <consortium name="Pathogen Informatics"/>
            <person name="Doyle S."/>
        </authorList>
    </citation>
    <scope>NUCLEOTIDE SEQUENCE [LARGE SCALE GENOMIC DNA]</scope>
    <source>
        <strain evidence="2">NCTC 11391</strain>
    </source>
</reference>
<dbReference type="AlphaFoldDB" id="A0A380JCF8"/>
<protein>
    <submittedName>
        <fullName evidence="1">Uncharacterized protein</fullName>
    </submittedName>
</protein>
<accession>A0A380JCF8</accession>
<sequence>MKNSRVANSNDVFGQQQFTVLQISLSRADFFGLRTYIKASQANYYCNLGGFLIQWAGKPSDLFKVLPEEIYEKISIFLVG</sequence>
<organism evidence="1 2">
    <name type="scientific">Streptococcus downei MFe28</name>
    <dbReference type="NCBI Taxonomy" id="764290"/>
    <lineage>
        <taxon>Bacteria</taxon>
        <taxon>Bacillati</taxon>
        <taxon>Bacillota</taxon>
        <taxon>Bacilli</taxon>
        <taxon>Lactobacillales</taxon>
        <taxon>Streptococcaceae</taxon>
        <taxon>Streptococcus</taxon>
    </lineage>
</organism>
<proteinExistence type="predicted"/>
<dbReference type="EMBL" id="UHFA01000002">
    <property type="protein sequence ID" value="SUN35050.1"/>
    <property type="molecule type" value="Genomic_DNA"/>
</dbReference>
<dbReference type="Proteomes" id="UP000254082">
    <property type="component" value="Unassembled WGS sequence"/>
</dbReference>